<evidence type="ECO:0000256" key="1">
    <source>
        <dbReference type="ARBA" id="ARBA00004496"/>
    </source>
</evidence>
<dbReference type="Gene3D" id="2.30.130.10">
    <property type="entry name" value="PUA domain"/>
    <property type="match status" value="1"/>
</dbReference>
<feature type="region of interest" description="Disordered" evidence="7">
    <location>
        <begin position="150"/>
        <end position="170"/>
    </location>
</feature>
<dbReference type="KEGG" id="llu:AKJ09_08363"/>
<dbReference type="STRING" id="1391654.AKJ09_08363"/>
<protein>
    <submittedName>
        <fullName evidence="10">LSU m5C1962 methyltransferase RlmI</fullName>
    </submittedName>
</protein>
<dbReference type="PATRIC" id="fig|1391654.3.peg.8472"/>
<keyword evidence="3 10" id="KW-0489">Methyltransferase</keyword>
<evidence type="ECO:0000256" key="7">
    <source>
        <dbReference type="SAM" id="MobiDB-lite"/>
    </source>
</evidence>
<dbReference type="Gene3D" id="3.40.50.150">
    <property type="entry name" value="Vaccinia Virus protein VP39"/>
    <property type="match status" value="1"/>
</dbReference>
<proteinExistence type="inferred from homology"/>
<dbReference type="GO" id="GO:0005737">
    <property type="term" value="C:cytoplasm"/>
    <property type="evidence" value="ECO:0007669"/>
    <property type="project" value="UniProtKB-SubCell"/>
</dbReference>
<dbReference type="SUPFAM" id="SSF88697">
    <property type="entry name" value="PUA domain-like"/>
    <property type="match status" value="1"/>
</dbReference>
<dbReference type="Pfam" id="PF17785">
    <property type="entry name" value="PUA_3"/>
    <property type="match status" value="1"/>
</dbReference>
<comment type="similarity">
    <text evidence="6">Belongs to the methyltransferase superfamily. RlmI family.</text>
</comment>
<evidence type="ECO:0000313" key="11">
    <source>
        <dbReference type="Proteomes" id="UP000064967"/>
    </source>
</evidence>
<dbReference type="GO" id="GO:0008168">
    <property type="term" value="F:methyltransferase activity"/>
    <property type="evidence" value="ECO:0007669"/>
    <property type="project" value="UniProtKB-KW"/>
</dbReference>
<dbReference type="InterPro" id="IPR036974">
    <property type="entry name" value="PUA_sf"/>
</dbReference>
<evidence type="ECO:0000256" key="2">
    <source>
        <dbReference type="ARBA" id="ARBA00022490"/>
    </source>
</evidence>
<evidence type="ECO:0000256" key="5">
    <source>
        <dbReference type="ARBA" id="ARBA00022691"/>
    </source>
</evidence>
<dbReference type="InterPro" id="IPR019614">
    <property type="entry name" value="SAM-dep_methyl-trfase"/>
</dbReference>
<feature type="domain" description="S-adenosylmethionine-dependent methyltransferase" evidence="8">
    <location>
        <begin position="179"/>
        <end position="356"/>
    </location>
</feature>
<dbReference type="Pfam" id="PF10672">
    <property type="entry name" value="Methyltrans_SAM"/>
    <property type="match status" value="1"/>
</dbReference>
<organism evidence="10 11">
    <name type="scientific">Labilithrix luteola</name>
    <dbReference type="NCBI Taxonomy" id="1391654"/>
    <lineage>
        <taxon>Bacteria</taxon>
        <taxon>Pseudomonadati</taxon>
        <taxon>Myxococcota</taxon>
        <taxon>Polyangia</taxon>
        <taxon>Polyangiales</taxon>
        <taxon>Labilitrichaceae</taxon>
        <taxon>Labilithrix</taxon>
    </lineage>
</organism>
<sequence>MDSARHGHPWLYRASIDHFSSSPERLGSIVRLVSEQGEPFGCGILDPNSPIAVRVWGLGPDARLDADVFRTRVERALAVRKVLFSDGRTTAYRLLNGEGDRVPGFVLDRYDDVAVLKIDGDAAKALAPTLTRDLEKVLRDAGITTLLERESGRTAARSDSDASTKSEAKRIHVRFGPEREKVQVLEHGVPWVVDLIRGQKTGAFLDQRENRRRVGELVARRLHAGLGARVLNLFSYTGGFSLRAALAGGKVTSLDIAAQAHATAQESFKLAGVAPKDHEFVAADAFAWLADAKRKGRTWDVVISDPPSFAPSEKAKPKAISAYRALHRACVEVLAPGGHFVAASCSSHVGAEEFLHTLDDAALGHNDLRLCSFYGPPDDHPTLPSFPEGRYLKLAILA</sequence>
<dbReference type="Gene3D" id="3.30.750.80">
    <property type="entry name" value="RNA methyltransferase domain (HRMD) like"/>
    <property type="match status" value="1"/>
</dbReference>
<evidence type="ECO:0000256" key="4">
    <source>
        <dbReference type="ARBA" id="ARBA00022679"/>
    </source>
</evidence>
<feature type="domain" description="RlmI-like PUA" evidence="9">
    <location>
        <begin position="3"/>
        <end position="55"/>
    </location>
</feature>
<evidence type="ECO:0000313" key="10">
    <source>
        <dbReference type="EMBL" id="AKV01700.1"/>
    </source>
</evidence>
<dbReference type="PANTHER" id="PTHR42873">
    <property type="entry name" value="RIBOSOMAL RNA LARGE SUBUNIT METHYLTRANSFERASE"/>
    <property type="match status" value="1"/>
</dbReference>
<dbReference type="GO" id="GO:0032259">
    <property type="term" value="P:methylation"/>
    <property type="evidence" value="ECO:0007669"/>
    <property type="project" value="UniProtKB-KW"/>
</dbReference>
<dbReference type="CDD" id="cd02440">
    <property type="entry name" value="AdoMet_MTases"/>
    <property type="match status" value="1"/>
</dbReference>
<comment type="subcellular location">
    <subcellularLocation>
        <location evidence="1">Cytoplasm</location>
    </subcellularLocation>
</comment>
<evidence type="ECO:0000256" key="3">
    <source>
        <dbReference type="ARBA" id="ARBA00022603"/>
    </source>
</evidence>
<dbReference type="PROSITE" id="PS50890">
    <property type="entry name" value="PUA"/>
    <property type="match status" value="1"/>
</dbReference>
<dbReference type="GO" id="GO:0003723">
    <property type="term" value="F:RNA binding"/>
    <property type="evidence" value="ECO:0007669"/>
    <property type="project" value="InterPro"/>
</dbReference>
<name>A0A0K1Q8H5_9BACT</name>
<dbReference type="SUPFAM" id="SSF53335">
    <property type="entry name" value="S-adenosyl-L-methionine-dependent methyltransferases"/>
    <property type="match status" value="1"/>
</dbReference>
<keyword evidence="11" id="KW-1185">Reference proteome</keyword>
<accession>A0A0K1Q8H5</accession>
<dbReference type="InterPro" id="IPR015947">
    <property type="entry name" value="PUA-like_sf"/>
</dbReference>
<dbReference type="Proteomes" id="UP000064967">
    <property type="component" value="Chromosome"/>
</dbReference>
<evidence type="ECO:0000256" key="6">
    <source>
        <dbReference type="ARBA" id="ARBA00038091"/>
    </source>
</evidence>
<keyword evidence="5" id="KW-0949">S-adenosyl-L-methionine</keyword>
<dbReference type="CDD" id="cd11572">
    <property type="entry name" value="RlmI_M_like"/>
    <property type="match status" value="1"/>
</dbReference>
<keyword evidence="2" id="KW-0963">Cytoplasm</keyword>
<dbReference type="InterPro" id="IPR029063">
    <property type="entry name" value="SAM-dependent_MTases_sf"/>
</dbReference>
<keyword evidence="4 10" id="KW-0808">Transferase</keyword>
<dbReference type="AlphaFoldDB" id="A0A0K1Q8H5"/>
<dbReference type="InterPro" id="IPR041532">
    <property type="entry name" value="RlmI-like_PUA"/>
</dbReference>
<dbReference type="PANTHER" id="PTHR42873:SF1">
    <property type="entry name" value="S-ADENOSYLMETHIONINE-DEPENDENT METHYLTRANSFERASE DOMAIN-CONTAINING PROTEIN"/>
    <property type="match status" value="1"/>
</dbReference>
<evidence type="ECO:0000259" key="9">
    <source>
        <dbReference type="Pfam" id="PF17785"/>
    </source>
</evidence>
<evidence type="ECO:0000259" key="8">
    <source>
        <dbReference type="Pfam" id="PF10672"/>
    </source>
</evidence>
<gene>
    <name evidence="10" type="ORF">AKJ09_08363</name>
</gene>
<reference evidence="10 11" key="1">
    <citation type="submission" date="2015-08" db="EMBL/GenBank/DDBJ databases">
        <authorList>
            <person name="Babu N.S."/>
            <person name="Beckwith C.J."/>
            <person name="Beseler K.G."/>
            <person name="Brison A."/>
            <person name="Carone J.V."/>
            <person name="Caskin T.P."/>
            <person name="Diamond M."/>
            <person name="Durham M.E."/>
            <person name="Foxe J.M."/>
            <person name="Go M."/>
            <person name="Henderson B.A."/>
            <person name="Jones I.B."/>
            <person name="McGettigan J.A."/>
            <person name="Micheletti S.J."/>
            <person name="Nasrallah M.E."/>
            <person name="Ortiz D."/>
            <person name="Piller C.R."/>
            <person name="Privatt S.R."/>
            <person name="Schneider S.L."/>
            <person name="Sharp S."/>
            <person name="Smith T.C."/>
            <person name="Stanton J.D."/>
            <person name="Ullery H.E."/>
            <person name="Wilson R.J."/>
            <person name="Serrano M.G."/>
            <person name="Buck G."/>
            <person name="Lee V."/>
            <person name="Wang Y."/>
            <person name="Carvalho R."/>
            <person name="Voegtly L."/>
            <person name="Shi R."/>
            <person name="Duckworth R."/>
            <person name="Johnson A."/>
            <person name="Loviza R."/>
            <person name="Walstead R."/>
            <person name="Shah Z."/>
            <person name="Kiflezghi M."/>
            <person name="Wade K."/>
            <person name="Ball S.L."/>
            <person name="Bradley K.W."/>
            <person name="Asai D.J."/>
            <person name="Bowman C.A."/>
            <person name="Russell D.A."/>
            <person name="Pope W.H."/>
            <person name="Jacobs-Sera D."/>
            <person name="Hendrix R.W."/>
            <person name="Hatfull G.F."/>
        </authorList>
    </citation>
    <scope>NUCLEOTIDE SEQUENCE [LARGE SCALE GENOMIC DNA]</scope>
    <source>
        <strain evidence="10 11">DSM 27648</strain>
    </source>
</reference>
<dbReference type="EMBL" id="CP012333">
    <property type="protein sequence ID" value="AKV01700.1"/>
    <property type="molecule type" value="Genomic_DNA"/>
</dbReference>